<organism evidence="12">
    <name type="scientific">Acidobacterium capsulatum</name>
    <dbReference type="NCBI Taxonomy" id="33075"/>
    <lineage>
        <taxon>Bacteria</taxon>
        <taxon>Pseudomonadati</taxon>
        <taxon>Acidobacteriota</taxon>
        <taxon>Terriglobia</taxon>
        <taxon>Terriglobales</taxon>
        <taxon>Acidobacteriaceae</taxon>
        <taxon>Acidobacterium</taxon>
    </lineage>
</organism>
<dbReference type="GO" id="GO:0048029">
    <property type="term" value="F:monosaccharide binding"/>
    <property type="evidence" value="ECO:0007669"/>
    <property type="project" value="TreeGrafter"/>
</dbReference>
<dbReference type="EC" id="2.7.1.90" evidence="10"/>
<evidence type="ECO:0000313" key="12">
    <source>
        <dbReference type="EMBL" id="HGY95630.1"/>
    </source>
</evidence>
<comment type="similarity">
    <text evidence="10">Belongs to the phosphofructokinase type A (PFKA) family. Mixed-substrate PFK group III subfamily.</text>
</comment>
<evidence type="ECO:0000256" key="4">
    <source>
        <dbReference type="ARBA" id="ARBA00022490"/>
    </source>
</evidence>
<dbReference type="GO" id="GO:0046872">
    <property type="term" value="F:metal ion binding"/>
    <property type="evidence" value="ECO:0007669"/>
    <property type="project" value="UniProtKB-KW"/>
</dbReference>
<comment type="caution">
    <text evidence="12">The sequence shown here is derived from an EMBL/GenBank/DDBJ whole genome shotgun (WGS) entry which is preliminary data.</text>
</comment>
<evidence type="ECO:0000256" key="10">
    <source>
        <dbReference type="HAMAP-Rule" id="MF_01976"/>
    </source>
</evidence>
<feature type="binding site" evidence="10">
    <location>
        <position position="10"/>
    </location>
    <ligand>
        <name>diphosphate</name>
        <dbReference type="ChEBI" id="CHEBI:33019"/>
    </ligand>
</feature>
<comment type="cofactor">
    <cofactor evidence="1 10">
        <name>Mg(2+)</name>
        <dbReference type="ChEBI" id="CHEBI:18420"/>
    </cofactor>
</comment>
<evidence type="ECO:0000256" key="2">
    <source>
        <dbReference type="ARBA" id="ARBA00004496"/>
    </source>
</evidence>
<dbReference type="InterPro" id="IPR012829">
    <property type="entry name" value="Phosphofructokinase_III"/>
</dbReference>
<dbReference type="NCBIfam" id="TIGR02483">
    <property type="entry name" value="PFK_mixed"/>
    <property type="match status" value="1"/>
</dbReference>
<dbReference type="FunFam" id="3.40.50.460:FF:000002">
    <property type="entry name" value="ATP-dependent 6-phosphofructokinase"/>
    <property type="match status" value="1"/>
</dbReference>
<dbReference type="GO" id="GO:0005524">
    <property type="term" value="F:ATP binding"/>
    <property type="evidence" value="ECO:0007669"/>
    <property type="project" value="InterPro"/>
</dbReference>
<dbReference type="GO" id="GO:0005945">
    <property type="term" value="C:6-phosphofructokinase complex"/>
    <property type="evidence" value="ECO:0007669"/>
    <property type="project" value="TreeGrafter"/>
</dbReference>
<feature type="site" description="Important for catalytic activity and substrate specificity; stabilizes the transition state when the phosphoryl donor is PPi; prevents ATP from binding by mimicking the alpha-phosphate group of ATP" evidence="10">
    <location>
        <position position="104"/>
    </location>
</feature>
<dbReference type="Gene3D" id="3.40.50.460">
    <property type="entry name" value="Phosphofructokinase domain"/>
    <property type="match status" value="1"/>
</dbReference>
<comment type="activity regulation">
    <text evidence="10">Non-allosteric.</text>
</comment>
<dbReference type="PRINTS" id="PR00476">
    <property type="entry name" value="PHFRCTKINASE"/>
</dbReference>
<keyword evidence="4 10" id="KW-0963">Cytoplasm</keyword>
<protein>
    <recommendedName>
        <fullName evidence="10">Pyrophosphate--fructose 6-phosphate 1-phosphotransferase</fullName>
        <ecNumber evidence="10">2.7.1.90</ecNumber>
    </recommendedName>
    <alternativeName>
        <fullName evidence="10">6-phosphofructokinase, pyrophosphate dependent</fullName>
    </alternativeName>
    <alternativeName>
        <fullName evidence="10">PPi-dependent phosphofructokinase</fullName>
        <shortName evidence="10">PPi-PFK</shortName>
    </alternativeName>
    <alternativeName>
        <fullName evidence="10">Pyrophosphate-dependent 6-phosphofructose-1-kinase</fullName>
    </alternativeName>
</protein>
<keyword evidence="8 10" id="KW-0460">Magnesium</keyword>
<evidence type="ECO:0000256" key="5">
    <source>
        <dbReference type="ARBA" id="ARBA00022679"/>
    </source>
</evidence>
<feature type="binding site" evidence="10">
    <location>
        <position position="267"/>
    </location>
    <ligand>
        <name>substrate</name>
        <note>ligand shared between dimeric partners</note>
    </ligand>
</feature>
<feature type="binding site" description="in other chain" evidence="10">
    <location>
        <begin position="273"/>
        <end position="276"/>
    </location>
    <ligand>
        <name>substrate</name>
        <note>ligand shared between dimeric partners</note>
    </ligand>
</feature>
<reference evidence="12" key="1">
    <citation type="journal article" date="2020" name="mSystems">
        <title>Genome- and Community-Level Interaction Insights into Carbon Utilization and Element Cycling Functions of Hydrothermarchaeota in Hydrothermal Sediment.</title>
        <authorList>
            <person name="Zhou Z."/>
            <person name="Liu Y."/>
            <person name="Xu W."/>
            <person name="Pan J."/>
            <person name="Luo Z.H."/>
            <person name="Li M."/>
        </authorList>
    </citation>
    <scope>NUCLEOTIDE SEQUENCE [LARGE SCALE GENOMIC DNA]</scope>
    <source>
        <strain evidence="12">SpSt-855</strain>
    </source>
</reference>
<dbReference type="InterPro" id="IPR035966">
    <property type="entry name" value="PKF_sf"/>
</dbReference>
<evidence type="ECO:0000256" key="9">
    <source>
        <dbReference type="ARBA" id="ARBA00023152"/>
    </source>
</evidence>
<dbReference type="GO" id="GO:0016208">
    <property type="term" value="F:AMP binding"/>
    <property type="evidence" value="ECO:0007669"/>
    <property type="project" value="TreeGrafter"/>
</dbReference>
<dbReference type="HAMAP" id="MF_01976">
    <property type="entry name" value="Phosphofructokinase_III"/>
    <property type="match status" value="1"/>
</dbReference>
<comment type="caution">
    <text evidence="10">Lacks conserved residue(s) required for the propagation of feature annotation.</text>
</comment>
<dbReference type="UniPathway" id="UPA00109">
    <property type="reaction ID" value="UER00182"/>
</dbReference>
<keyword evidence="5 10" id="KW-0808">Transferase</keyword>
<evidence type="ECO:0000256" key="8">
    <source>
        <dbReference type="ARBA" id="ARBA00022842"/>
    </source>
</evidence>
<evidence type="ECO:0000259" key="11">
    <source>
        <dbReference type="Pfam" id="PF00365"/>
    </source>
</evidence>
<dbReference type="PANTHER" id="PTHR13697">
    <property type="entry name" value="PHOSPHOFRUCTOKINASE"/>
    <property type="match status" value="1"/>
</dbReference>
<dbReference type="InterPro" id="IPR022953">
    <property type="entry name" value="ATP_PFK"/>
</dbReference>
<dbReference type="GO" id="GO:0042802">
    <property type="term" value="F:identical protein binding"/>
    <property type="evidence" value="ECO:0007669"/>
    <property type="project" value="TreeGrafter"/>
</dbReference>
<comment type="pathway">
    <text evidence="3 10">Carbohydrate degradation; glycolysis; D-glyceraldehyde 3-phosphate and glycerone phosphate from D-glucose: step 3/4.</text>
</comment>
<gene>
    <name evidence="10" type="primary">pfp</name>
    <name evidence="12" type="ORF">ENW50_13235</name>
</gene>
<dbReference type="GO" id="GO:0003872">
    <property type="term" value="F:6-phosphofructokinase activity"/>
    <property type="evidence" value="ECO:0007669"/>
    <property type="project" value="UniProtKB-UniRule"/>
</dbReference>
<dbReference type="AlphaFoldDB" id="A0A7V4XV21"/>
<dbReference type="GO" id="GO:0030388">
    <property type="term" value="P:fructose 1,6-bisphosphate metabolic process"/>
    <property type="evidence" value="ECO:0007669"/>
    <property type="project" value="TreeGrafter"/>
</dbReference>
<dbReference type="PIRSF" id="PIRSF000532">
    <property type="entry name" value="ATP_PFK_prok"/>
    <property type="match status" value="1"/>
</dbReference>
<dbReference type="PANTHER" id="PTHR13697:SF52">
    <property type="entry name" value="ATP-DEPENDENT 6-PHOSPHOFRUCTOKINASE 3"/>
    <property type="match status" value="1"/>
</dbReference>
<comment type="subunit">
    <text evidence="10">Homodimer or homotetramer.</text>
</comment>
<accession>A0A7V4XV21</accession>
<evidence type="ECO:0000256" key="6">
    <source>
        <dbReference type="ARBA" id="ARBA00022723"/>
    </source>
</evidence>
<dbReference type="InterPro" id="IPR015912">
    <property type="entry name" value="Phosphofructokinase_CS"/>
</dbReference>
<keyword evidence="7 10" id="KW-0418">Kinase</keyword>
<comment type="catalytic activity">
    <reaction evidence="10">
        <text>beta-D-fructose 6-phosphate + diphosphate = beta-D-fructose 1,6-bisphosphate + phosphate + H(+)</text>
        <dbReference type="Rhea" id="RHEA:13613"/>
        <dbReference type="ChEBI" id="CHEBI:15378"/>
        <dbReference type="ChEBI" id="CHEBI:32966"/>
        <dbReference type="ChEBI" id="CHEBI:33019"/>
        <dbReference type="ChEBI" id="CHEBI:43474"/>
        <dbReference type="ChEBI" id="CHEBI:57634"/>
        <dbReference type="EC" id="2.7.1.90"/>
    </reaction>
</comment>
<dbReference type="GO" id="GO:0006002">
    <property type="term" value="P:fructose 6-phosphate metabolic process"/>
    <property type="evidence" value="ECO:0007669"/>
    <property type="project" value="InterPro"/>
</dbReference>
<name>A0A7V4XV21_9BACT</name>
<dbReference type="NCBIfam" id="NF002872">
    <property type="entry name" value="PRK03202.1"/>
    <property type="match status" value="1"/>
</dbReference>
<comment type="function">
    <text evidence="10">Catalyzes the phosphorylation of D-fructose 6-phosphate, the first committing step of glycolysis. Uses inorganic phosphate (PPi) as phosphoryl donor instead of ATP like common ATP-dependent phosphofructokinases (ATP-PFKs), which renders the reaction reversible, and can thus function both in glycolysis and gluconeogenesis. Consistently, PPi-PFK can replace the enzymes of both the forward (ATP-PFK) and reverse (fructose-bisphosphatase (FBPase)) reactions.</text>
</comment>
<evidence type="ECO:0000256" key="7">
    <source>
        <dbReference type="ARBA" id="ARBA00022777"/>
    </source>
</evidence>
<dbReference type="InterPro" id="IPR000023">
    <property type="entry name" value="Phosphofructokinase_dom"/>
</dbReference>
<dbReference type="GO" id="GO:0047334">
    <property type="term" value="F:diphosphate-fructose-6-phosphate 1-phosphotransferase activity"/>
    <property type="evidence" value="ECO:0007669"/>
    <property type="project" value="UniProtKB-EC"/>
</dbReference>
<dbReference type="OMA" id="DYCIGFS"/>
<evidence type="ECO:0000256" key="1">
    <source>
        <dbReference type="ARBA" id="ARBA00001946"/>
    </source>
</evidence>
<dbReference type="Pfam" id="PF00365">
    <property type="entry name" value="PFK"/>
    <property type="match status" value="1"/>
</dbReference>
<feature type="binding site" evidence="10">
    <location>
        <position position="103"/>
    </location>
    <ligand>
        <name>Mg(2+)</name>
        <dbReference type="ChEBI" id="CHEBI:18420"/>
        <note>catalytic</note>
    </ligand>
</feature>
<keyword evidence="9 10" id="KW-0324">Glycolysis</keyword>
<feature type="domain" description="Phosphofructokinase" evidence="11">
    <location>
        <begin position="2"/>
        <end position="298"/>
    </location>
</feature>
<evidence type="ECO:0000256" key="3">
    <source>
        <dbReference type="ARBA" id="ARBA00004679"/>
    </source>
</evidence>
<feature type="active site" description="Proton acceptor" evidence="10">
    <location>
        <position position="127"/>
    </location>
</feature>
<proteinExistence type="inferred from homology"/>
<feature type="binding site" description="in other chain" evidence="10">
    <location>
        <begin position="169"/>
        <end position="171"/>
    </location>
    <ligand>
        <name>substrate</name>
        <note>ligand shared between dimeric partners</note>
    </ligand>
</feature>
<feature type="binding site" description="in other chain" evidence="10">
    <location>
        <begin position="125"/>
        <end position="127"/>
    </location>
    <ligand>
        <name>substrate</name>
        <note>ligand shared between dimeric partners</note>
    </ligand>
</feature>
<comment type="subcellular location">
    <subcellularLocation>
        <location evidence="2 10">Cytoplasm</location>
    </subcellularLocation>
</comment>
<feature type="binding site" description="in other chain" evidence="10">
    <location>
        <position position="222"/>
    </location>
    <ligand>
        <name>substrate</name>
        <note>ligand shared between dimeric partners</note>
    </ligand>
</feature>
<dbReference type="InterPro" id="IPR012003">
    <property type="entry name" value="ATP_PFK_prok-type"/>
</dbReference>
<dbReference type="Gene3D" id="3.40.50.450">
    <property type="match status" value="1"/>
</dbReference>
<feature type="binding site" evidence="10">
    <location>
        <position position="162"/>
    </location>
    <ligand>
        <name>substrate</name>
        <note>ligand shared between dimeric partners</note>
    </ligand>
</feature>
<feature type="site" description="Important for catalytic activity; stabilizes the transition state when the phosphoryl donor is PPi" evidence="10">
    <location>
        <position position="124"/>
    </location>
</feature>
<sequence length="345" mass="36526">MRVGILTGGGDCPGLNAVIHAVVKKGIQHYGDEFVGFVEGWRGVLDNNTVALTLEKVDGILDQGGTILRTSRTNVRKIEGGIEKCVETLKANKLDALIAIGGDDTQSVTNALIQAGVPGVGVPKTIDNDLNGTDACFGFDTAVSIATEAIDRLHTTAEAHNRVIVCEVMGRDAGWIALTAGVAGGAHAVLVPEKQIDLDHVCKLLKYNHDHGKKYGIVVVAEGAKLPDSGAQATHGTKVDSFGHARLSGIGSILADEIEKRTGYETRSVNLGHTQRGGTPTAYDRMLSTRYGLAAIDLVHQGKFGRLVVLRGTKIEDIPLADAIAKNRTLDESFLSILDGLEPKV</sequence>
<dbReference type="EMBL" id="DTKL01000081">
    <property type="protein sequence ID" value="HGY95630.1"/>
    <property type="molecule type" value="Genomic_DNA"/>
</dbReference>
<dbReference type="GO" id="GO:0061621">
    <property type="term" value="P:canonical glycolysis"/>
    <property type="evidence" value="ECO:0007669"/>
    <property type="project" value="TreeGrafter"/>
</dbReference>
<keyword evidence="6 10" id="KW-0479">Metal-binding</keyword>
<dbReference type="GO" id="GO:0070095">
    <property type="term" value="F:fructose-6-phosphate binding"/>
    <property type="evidence" value="ECO:0007669"/>
    <property type="project" value="TreeGrafter"/>
</dbReference>
<dbReference type="SUPFAM" id="SSF53784">
    <property type="entry name" value="Phosphofructokinase"/>
    <property type="match status" value="1"/>
</dbReference>
<dbReference type="PROSITE" id="PS00433">
    <property type="entry name" value="PHOSPHOFRUCTOKINASE"/>
    <property type="match status" value="1"/>
</dbReference>